<feature type="modified residue" description="4-aspartylphosphate" evidence="6">
    <location>
        <position position="53"/>
    </location>
</feature>
<dbReference type="InterPro" id="IPR027417">
    <property type="entry name" value="P-loop_NTPase"/>
</dbReference>
<protein>
    <submittedName>
        <fullName evidence="9">Sigma-54 dependent transcriptional regulator</fullName>
    </submittedName>
</protein>
<dbReference type="InterPro" id="IPR002197">
    <property type="entry name" value="HTH_Fis"/>
</dbReference>
<proteinExistence type="predicted"/>
<keyword evidence="2" id="KW-0067">ATP-binding</keyword>
<dbReference type="PANTHER" id="PTHR32071:SF119">
    <property type="entry name" value="SIGMA L-DEPENDENT TRANSCRIPTIONAL REGULATOR YPLP-RELATED"/>
    <property type="match status" value="1"/>
</dbReference>
<dbReference type="InterPro" id="IPR003593">
    <property type="entry name" value="AAA+_ATPase"/>
</dbReference>
<dbReference type="InterPro" id="IPR025944">
    <property type="entry name" value="Sigma_54_int_dom_CS"/>
</dbReference>
<name>A0ABT8E566_9BACL</name>
<keyword evidence="1" id="KW-0547">Nucleotide-binding</keyword>
<dbReference type="InterPro" id="IPR058031">
    <property type="entry name" value="AAA_lid_NorR"/>
</dbReference>
<dbReference type="SMART" id="SM00382">
    <property type="entry name" value="AAA"/>
    <property type="match status" value="1"/>
</dbReference>
<organism evidence="9 10">
    <name type="scientific">Fictibacillus terranigra</name>
    <dbReference type="NCBI Taxonomy" id="3058424"/>
    <lineage>
        <taxon>Bacteria</taxon>
        <taxon>Bacillati</taxon>
        <taxon>Bacillota</taxon>
        <taxon>Bacilli</taxon>
        <taxon>Bacillales</taxon>
        <taxon>Fictibacillaceae</taxon>
        <taxon>Fictibacillus</taxon>
    </lineage>
</organism>
<dbReference type="Gene3D" id="1.10.10.60">
    <property type="entry name" value="Homeodomain-like"/>
    <property type="match status" value="1"/>
</dbReference>
<keyword evidence="4" id="KW-0238">DNA-binding</keyword>
<evidence type="ECO:0000256" key="2">
    <source>
        <dbReference type="ARBA" id="ARBA00022840"/>
    </source>
</evidence>
<dbReference type="PROSITE" id="PS50110">
    <property type="entry name" value="RESPONSE_REGULATORY"/>
    <property type="match status" value="1"/>
</dbReference>
<dbReference type="InterPro" id="IPR025662">
    <property type="entry name" value="Sigma_54_int_dom_ATP-bd_1"/>
</dbReference>
<dbReference type="PROSITE" id="PS00675">
    <property type="entry name" value="SIGMA54_INTERACT_1"/>
    <property type="match status" value="1"/>
</dbReference>
<dbReference type="InterPro" id="IPR001789">
    <property type="entry name" value="Sig_transdc_resp-reg_receiver"/>
</dbReference>
<keyword evidence="3" id="KW-0805">Transcription regulation</keyword>
<dbReference type="PROSITE" id="PS00676">
    <property type="entry name" value="SIGMA54_INTERACT_2"/>
    <property type="match status" value="1"/>
</dbReference>
<dbReference type="SUPFAM" id="SSF52540">
    <property type="entry name" value="P-loop containing nucleoside triphosphate hydrolases"/>
    <property type="match status" value="1"/>
</dbReference>
<dbReference type="Pfam" id="PF02954">
    <property type="entry name" value="HTH_8"/>
    <property type="match status" value="1"/>
</dbReference>
<evidence type="ECO:0000256" key="6">
    <source>
        <dbReference type="PROSITE-ProRule" id="PRU00169"/>
    </source>
</evidence>
<evidence type="ECO:0000259" key="8">
    <source>
        <dbReference type="PROSITE" id="PS50110"/>
    </source>
</evidence>
<evidence type="ECO:0000256" key="1">
    <source>
        <dbReference type="ARBA" id="ARBA00022741"/>
    </source>
</evidence>
<dbReference type="EMBL" id="JAUHLN010000002">
    <property type="protein sequence ID" value="MDN4073040.1"/>
    <property type="molecule type" value="Genomic_DNA"/>
</dbReference>
<sequence length="494" mass="55782">MTNILIVDDEKEIGTFLSHLFTSKGYRVTVVNSGNNFSAIDFNKQCFHAAMIDLKLPDIDGLSLLKHLKKLQPRCKAIIMTGYSTIKTAVDAIKLGASDYIEKPFDDIDLLEKQVDNLLNSNVTSTQQHIKDLASKVGLIVGQNEKMNQLIQTAYKVAKKNVNVLIEGETGTGKEVLSRFIHQASQRSDESFIGVNCGAISESLLESELFGHEKGAFTGATQPRKGLFEIASKGTLFLDEIAEASHSIQVKLLRVLETREFMRVGSGSILRTDTRLVAATNENLQEAIQQKKFREDLFYRLNVVHLNIPPLRDRKEDIPLLIDYCLRWNPNIDISFSDNAIEVLQNYDWPGNIRELSNFITRIDTLADSNHTVFTADDLPFSDNGVATSVPVKKIKQFNTKNQESQLESYLQKWINEILTAFEQKDEINLEEVLAQVKQLELQVGKAFILETLKDTLGNRKEAAKRLQITMRKLRYLLNEKSFCLEDSGTKSVH</sequence>
<dbReference type="CDD" id="cd00009">
    <property type="entry name" value="AAA"/>
    <property type="match status" value="1"/>
</dbReference>
<dbReference type="PANTHER" id="PTHR32071">
    <property type="entry name" value="TRANSCRIPTIONAL REGULATORY PROTEIN"/>
    <property type="match status" value="1"/>
</dbReference>
<keyword evidence="10" id="KW-1185">Reference proteome</keyword>
<keyword evidence="6" id="KW-0597">Phosphoprotein</keyword>
<dbReference type="InterPro" id="IPR025943">
    <property type="entry name" value="Sigma_54_int_dom_ATP-bd_2"/>
</dbReference>
<reference evidence="9" key="1">
    <citation type="submission" date="2023-06" db="EMBL/GenBank/DDBJ databases">
        <title>Draft Genome Sequences of Representative Paenibacillus Polymyxa, Bacillus cereus, Fictibacillus sp., and Brevibacillus agri Strains Isolated from Amazonian Dark Earth.</title>
        <authorList>
            <person name="Pellegrinetti T.A."/>
            <person name="Cunha I.C.M."/>
            <person name="Chaves M.G."/>
            <person name="Freitas A.S."/>
            <person name="Silva A.V.R."/>
            <person name="Tsai S.M."/>
            <person name="Mendes L.W."/>
        </authorList>
    </citation>
    <scope>NUCLEOTIDE SEQUENCE</scope>
    <source>
        <strain evidence="9">CENA-BCM004</strain>
    </source>
</reference>
<evidence type="ECO:0000256" key="5">
    <source>
        <dbReference type="ARBA" id="ARBA00023163"/>
    </source>
</evidence>
<evidence type="ECO:0000256" key="4">
    <source>
        <dbReference type="ARBA" id="ARBA00023125"/>
    </source>
</evidence>
<gene>
    <name evidence="9" type="ORF">QYF49_08425</name>
</gene>
<dbReference type="InterPro" id="IPR002078">
    <property type="entry name" value="Sigma_54_int"/>
</dbReference>
<dbReference type="SMART" id="SM00448">
    <property type="entry name" value="REC"/>
    <property type="match status" value="1"/>
</dbReference>
<dbReference type="RefSeq" id="WP_290399189.1">
    <property type="nucleotide sequence ID" value="NZ_JAUHLN010000002.1"/>
</dbReference>
<dbReference type="SUPFAM" id="SSF52172">
    <property type="entry name" value="CheY-like"/>
    <property type="match status" value="1"/>
</dbReference>
<evidence type="ECO:0000256" key="3">
    <source>
        <dbReference type="ARBA" id="ARBA00023015"/>
    </source>
</evidence>
<dbReference type="Gene3D" id="3.40.50.300">
    <property type="entry name" value="P-loop containing nucleotide triphosphate hydrolases"/>
    <property type="match status" value="1"/>
</dbReference>
<dbReference type="PROSITE" id="PS50045">
    <property type="entry name" value="SIGMA54_INTERACT_4"/>
    <property type="match status" value="1"/>
</dbReference>
<dbReference type="Pfam" id="PF00158">
    <property type="entry name" value="Sigma54_activat"/>
    <property type="match status" value="1"/>
</dbReference>
<feature type="domain" description="Response regulatory" evidence="8">
    <location>
        <begin position="3"/>
        <end position="118"/>
    </location>
</feature>
<accession>A0ABT8E566</accession>
<dbReference type="Gene3D" id="3.40.50.2300">
    <property type="match status" value="1"/>
</dbReference>
<dbReference type="Pfam" id="PF00072">
    <property type="entry name" value="Response_reg"/>
    <property type="match status" value="1"/>
</dbReference>
<comment type="caution">
    <text evidence="9">The sequence shown here is derived from an EMBL/GenBank/DDBJ whole genome shotgun (WGS) entry which is preliminary data.</text>
</comment>
<feature type="domain" description="Sigma-54 factor interaction" evidence="7">
    <location>
        <begin position="140"/>
        <end position="365"/>
    </location>
</feature>
<dbReference type="InterPro" id="IPR011006">
    <property type="entry name" value="CheY-like_superfamily"/>
</dbReference>
<evidence type="ECO:0000313" key="10">
    <source>
        <dbReference type="Proteomes" id="UP001168694"/>
    </source>
</evidence>
<keyword evidence="5" id="KW-0804">Transcription</keyword>
<dbReference type="PROSITE" id="PS00688">
    <property type="entry name" value="SIGMA54_INTERACT_3"/>
    <property type="match status" value="1"/>
</dbReference>
<evidence type="ECO:0000313" key="9">
    <source>
        <dbReference type="EMBL" id="MDN4073040.1"/>
    </source>
</evidence>
<dbReference type="Pfam" id="PF25601">
    <property type="entry name" value="AAA_lid_14"/>
    <property type="match status" value="1"/>
</dbReference>
<dbReference type="Gene3D" id="1.10.8.60">
    <property type="match status" value="1"/>
</dbReference>
<evidence type="ECO:0000259" key="7">
    <source>
        <dbReference type="PROSITE" id="PS50045"/>
    </source>
</evidence>
<dbReference type="Proteomes" id="UP001168694">
    <property type="component" value="Unassembled WGS sequence"/>
</dbReference>